<dbReference type="AlphaFoldDB" id="A0A9W5PXC2"/>
<dbReference type="Proteomes" id="UP000014023">
    <property type="component" value="Unassembled WGS sequence"/>
</dbReference>
<evidence type="ECO:0008006" key="4">
    <source>
        <dbReference type="Google" id="ProtNLM"/>
    </source>
</evidence>
<dbReference type="Gene3D" id="1.10.287.950">
    <property type="entry name" value="Methyl-accepting chemotaxis protein"/>
    <property type="match status" value="1"/>
</dbReference>
<gene>
    <name evidence="2" type="ORF">IKE_06472</name>
</gene>
<evidence type="ECO:0000313" key="3">
    <source>
        <dbReference type="Proteomes" id="UP000014023"/>
    </source>
</evidence>
<dbReference type="EMBL" id="AHFL01000106">
    <property type="protein sequence ID" value="EOO56587.1"/>
    <property type="molecule type" value="Genomic_DNA"/>
</dbReference>
<feature type="non-terminal residue" evidence="2">
    <location>
        <position position="493"/>
    </location>
</feature>
<evidence type="ECO:0000256" key="1">
    <source>
        <dbReference type="SAM" id="MobiDB-lite"/>
    </source>
</evidence>
<organism evidence="2 3">
    <name type="scientific">Bacillus cereus VD196</name>
    <dbReference type="NCBI Taxonomy" id="1053243"/>
    <lineage>
        <taxon>Bacteria</taxon>
        <taxon>Bacillati</taxon>
        <taxon>Bacillota</taxon>
        <taxon>Bacilli</taxon>
        <taxon>Bacillales</taxon>
        <taxon>Bacillaceae</taxon>
        <taxon>Bacillus</taxon>
        <taxon>Bacillus cereus group</taxon>
    </lineage>
</organism>
<name>A0A9W5PXC2_BACCE</name>
<feature type="region of interest" description="Disordered" evidence="1">
    <location>
        <begin position="1"/>
        <end position="24"/>
    </location>
</feature>
<feature type="compositionally biased region" description="Basic and acidic residues" evidence="1">
    <location>
        <begin position="11"/>
        <end position="21"/>
    </location>
</feature>
<dbReference type="SUPFAM" id="SSF57997">
    <property type="entry name" value="Tropomyosin"/>
    <property type="match status" value="1"/>
</dbReference>
<evidence type="ECO:0000313" key="2">
    <source>
        <dbReference type="EMBL" id="EOO56587.1"/>
    </source>
</evidence>
<accession>A0A9W5PXC2</accession>
<proteinExistence type="predicted"/>
<sequence length="493" mass="55207">MGQTNEALTQKAEKAELKKTNDGLSQLETKTNEIKTTAEGTKQTLTELKTQVDNTVIGVRNYVLIGDREFTFTNTNETDNKGDTLEISKDAYNDFRGKQVYLSFDAETINLKHGTASNNSVGIELRVEYADGKTSWFEACYGKVVPEGTNRYKRYGRVSQIIEDKEIKYIRLQILLRSASGTVKMKNFQVEAGNKPSSFKLANEDQVTGTDFTKKTVEIENSIKGVNITVSNIQNEQGKLTERVTKSEQTADGFKTSIELLTKKDTEISNKLNTVESTVEGTKKTISDIQSDTTSLKQTTTEIKEQAGKISEKLTSVEKNFNEQEIGVRNLISDTKYWETTQISSNSAYGVFKNNLNQIFIELAGEIVTFSFDVKITTTDKTAGRVQFYGENGSPKYTFVRQIFTGITDEFQRVTYTAKITEQPNNTGQARLEFWGIDAKTTKIIIRNFKLEKGNKATGWTPAPEDQVTTDEFTKKTTEIEKSVEGVTSTVST</sequence>
<protein>
    <recommendedName>
        <fullName evidence="4">Phage minor structural protein</fullName>
    </recommendedName>
</protein>
<comment type="caution">
    <text evidence="2">The sequence shown here is derived from an EMBL/GenBank/DDBJ whole genome shotgun (WGS) entry which is preliminary data.</text>
</comment>
<reference evidence="2 3" key="1">
    <citation type="submission" date="2012-12" db="EMBL/GenBank/DDBJ databases">
        <title>The Genome Sequence of Bacillus cereus VD196.</title>
        <authorList>
            <consortium name="The Broad Institute Genome Sequencing Platform"/>
            <consortium name="The Broad Institute Genome Sequencing Center for Infectious Disease"/>
            <person name="Feldgarden M."/>
            <person name="Van der Auwera G.A."/>
            <person name="Mahillon J."/>
            <person name="Duprez V."/>
            <person name="Timmery S."/>
            <person name="Mattelet C."/>
            <person name="Dierick K."/>
            <person name="Sun M."/>
            <person name="Yu Z."/>
            <person name="Zhu L."/>
            <person name="Hu X."/>
            <person name="Shank E.B."/>
            <person name="Swiecicka I."/>
            <person name="Hansen B.M."/>
            <person name="Andrup L."/>
            <person name="Walker B."/>
            <person name="Young S.K."/>
            <person name="Zeng Q."/>
            <person name="Gargeya S."/>
            <person name="Fitzgerald M."/>
            <person name="Haas B."/>
            <person name="Abouelleil A."/>
            <person name="Alvarado L."/>
            <person name="Arachchi H.M."/>
            <person name="Berlin A.M."/>
            <person name="Chapman S.B."/>
            <person name="Dewar J."/>
            <person name="Goldberg J."/>
            <person name="Griggs A."/>
            <person name="Gujja S."/>
            <person name="Hansen M."/>
            <person name="Howarth C."/>
            <person name="Imamovic A."/>
            <person name="Larimer J."/>
            <person name="McCowan C."/>
            <person name="Murphy C."/>
            <person name="Neiman D."/>
            <person name="Pearson M."/>
            <person name="Priest M."/>
            <person name="Roberts A."/>
            <person name="Saif S."/>
            <person name="Shea T."/>
            <person name="Sisk P."/>
            <person name="Sykes S."/>
            <person name="Wortman J."/>
            <person name="Nusbaum C."/>
            <person name="Birren B."/>
        </authorList>
    </citation>
    <scope>NUCLEOTIDE SEQUENCE [LARGE SCALE GENOMIC DNA]</scope>
    <source>
        <strain evidence="2 3">VD196</strain>
    </source>
</reference>